<dbReference type="PATRIC" id="fig|361041.3.peg.2429"/>
<comment type="caution">
    <text evidence="2">The sequence shown here is derived from an EMBL/GenBank/DDBJ whole genome shotgun (WGS) entry which is preliminary data.</text>
</comment>
<dbReference type="PROSITE" id="PS51257">
    <property type="entry name" value="PROKAR_LIPOPROTEIN"/>
    <property type="match status" value="1"/>
</dbReference>
<dbReference type="AlphaFoldDB" id="A0A0F5L547"/>
<dbReference type="STRING" id="361041.VW35_15185"/>
<evidence type="ECO:0000313" key="3">
    <source>
        <dbReference type="Proteomes" id="UP000033514"/>
    </source>
</evidence>
<feature type="chain" id="PRO_5002491608" description="Lipoprotein" evidence="1">
    <location>
        <begin position="21"/>
        <end position="72"/>
    </location>
</feature>
<feature type="signal peptide" evidence="1">
    <location>
        <begin position="1"/>
        <end position="20"/>
    </location>
</feature>
<organism evidence="2 3">
    <name type="scientific">Devosia soli</name>
    <dbReference type="NCBI Taxonomy" id="361041"/>
    <lineage>
        <taxon>Bacteria</taxon>
        <taxon>Pseudomonadati</taxon>
        <taxon>Pseudomonadota</taxon>
        <taxon>Alphaproteobacteria</taxon>
        <taxon>Hyphomicrobiales</taxon>
        <taxon>Devosiaceae</taxon>
        <taxon>Devosia</taxon>
    </lineage>
</organism>
<reference evidence="2 3" key="1">
    <citation type="submission" date="2015-03" db="EMBL/GenBank/DDBJ databases">
        <authorList>
            <person name="Hassan Y.I."/>
            <person name="Lepp D."/>
            <person name="Zhou T."/>
        </authorList>
    </citation>
    <scope>NUCLEOTIDE SEQUENCE [LARGE SCALE GENOMIC DNA]</scope>
    <source>
        <strain evidence="2 3">GH2-10</strain>
    </source>
</reference>
<evidence type="ECO:0008006" key="4">
    <source>
        <dbReference type="Google" id="ProtNLM"/>
    </source>
</evidence>
<proteinExistence type="predicted"/>
<dbReference type="EMBL" id="LAJG01000025">
    <property type="protein sequence ID" value="KKB77483.1"/>
    <property type="molecule type" value="Genomic_DNA"/>
</dbReference>
<evidence type="ECO:0000313" key="2">
    <source>
        <dbReference type="EMBL" id="KKB77483.1"/>
    </source>
</evidence>
<keyword evidence="1" id="KW-0732">Signal</keyword>
<keyword evidence="3" id="KW-1185">Reference proteome</keyword>
<evidence type="ECO:0000256" key="1">
    <source>
        <dbReference type="SAM" id="SignalP"/>
    </source>
</evidence>
<dbReference type="RefSeq" id="WP_046143932.1">
    <property type="nucleotide sequence ID" value="NZ_LAJG01000025.1"/>
</dbReference>
<sequence length="72" mass="7601">MKIFALVAVAASLSACSAMPVQRTGFNPADPNTPVPQLRYVPVTAGTRHFVPVEPKPWLESNQAVGPQAGSQ</sequence>
<accession>A0A0F5L547</accession>
<gene>
    <name evidence="2" type="ORF">VW35_15185</name>
</gene>
<dbReference type="Proteomes" id="UP000033514">
    <property type="component" value="Unassembled WGS sequence"/>
</dbReference>
<dbReference type="OrthoDB" id="8004769at2"/>
<name>A0A0F5L547_9HYPH</name>
<protein>
    <recommendedName>
        <fullName evidence="4">Lipoprotein</fullName>
    </recommendedName>
</protein>